<evidence type="ECO:0008006" key="4">
    <source>
        <dbReference type="Google" id="ProtNLM"/>
    </source>
</evidence>
<organism evidence="2 3">
    <name type="scientific">Achromobacter dolens</name>
    <dbReference type="NCBI Taxonomy" id="1287738"/>
    <lineage>
        <taxon>Bacteria</taxon>
        <taxon>Pseudomonadati</taxon>
        <taxon>Pseudomonadota</taxon>
        <taxon>Betaproteobacteria</taxon>
        <taxon>Burkholderiales</taxon>
        <taxon>Alcaligenaceae</taxon>
        <taxon>Achromobacter</taxon>
    </lineage>
</organism>
<protein>
    <recommendedName>
        <fullName evidence="4">Lipoprotein</fullName>
    </recommendedName>
</protein>
<feature type="chain" id="PRO_5028854184" description="Lipoprotein" evidence="1">
    <location>
        <begin position="25"/>
        <end position="193"/>
    </location>
</feature>
<feature type="signal peptide" evidence="1">
    <location>
        <begin position="1"/>
        <end position="24"/>
    </location>
</feature>
<dbReference type="AlphaFoldDB" id="A0A6S7C0H6"/>
<keyword evidence="3" id="KW-1185">Reference proteome</keyword>
<evidence type="ECO:0000313" key="2">
    <source>
        <dbReference type="EMBL" id="CAB3826622.1"/>
    </source>
</evidence>
<evidence type="ECO:0000256" key="1">
    <source>
        <dbReference type="SAM" id="SignalP"/>
    </source>
</evidence>
<proteinExistence type="predicted"/>
<dbReference type="EMBL" id="CADIKW010000001">
    <property type="protein sequence ID" value="CAB3826622.1"/>
    <property type="molecule type" value="Genomic_DNA"/>
</dbReference>
<dbReference type="GeneID" id="94354285"/>
<dbReference type="Proteomes" id="UP000494272">
    <property type="component" value="Unassembled WGS sequence"/>
</dbReference>
<dbReference type="RefSeq" id="WP_175166741.1">
    <property type="nucleotide sequence ID" value="NZ_CADIKW010000001.1"/>
</dbReference>
<gene>
    <name evidence="2" type="ORF">LMG26841_00741</name>
</gene>
<sequence>MTRRLVSIALPVFAAVSASACALAANVVAHPDPQARQRVDLSVRVEDAPGPFERIDGHADYRVENPDCVPLTAVTGATVVPEQRAPVSFEPAADGGYRAEILLDRFRDEDYYGQGVCHWALVAVTADLRHGQVDFSPAIYLADIVSGRDVVKHFSNRSYANADTARIDIGADSASAFNDPRATFRIRLQAATR</sequence>
<reference evidence="2 3" key="1">
    <citation type="submission" date="2020-04" db="EMBL/GenBank/DDBJ databases">
        <authorList>
            <person name="De Canck E."/>
        </authorList>
    </citation>
    <scope>NUCLEOTIDE SEQUENCE [LARGE SCALE GENOMIC DNA]</scope>
    <source>
        <strain evidence="2 3">LMG 26841</strain>
    </source>
</reference>
<keyword evidence="1" id="KW-0732">Signal</keyword>
<accession>A0A6S7C0H6</accession>
<name>A0A6S7C0H6_9BURK</name>
<evidence type="ECO:0000313" key="3">
    <source>
        <dbReference type="Proteomes" id="UP000494272"/>
    </source>
</evidence>
<dbReference type="PROSITE" id="PS51257">
    <property type="entry name" value="PROKAR_LIPOPROTEIN"/>
    <property type="match status" value="1"/>
</dbReference>